<evidence type="ECO:0000313" key="3">
    <source>
        <dbReference type="Proteomes" id="UP001586593"/>
    </source>
</evidence>
<keyword evidence="3" id="KW-1185">Reference proteome</keyword>
<reference evidence="2 3" key="1">
    <citation type="journal article" date="2024" name="Commun. Biol.">
        <title>Comparative genomic analysis of thermophilic fungi reveals convergent evolutionary adaptations and gene losses.</title>
        <authorList>
            <person name="Steindorff A.S."/>
            <person name="Aguilar-Pontes M.V."/>
            <person name="Robinson A.J."/>
            <person name="Andreopoulos B."/>
            <person name="LaButti K."/>
            <person name="Kuo A."/>
            <person name="Mondo S."/>
            <person name="Riley R."/>
            <person name="Otillar R."/>
            <person name="Haridas S."/>
            <person name="Lipzen A."/>
            <person name="Grimwood J."/>
            <person name="Schmutz J."/>
            <person name="Clum A."/>
            <person name="Reid I.D."/>
            <person name="Moisan M.C."/>
            <person name="Butler G."/>
            <person name="Nguyen T.T.M."/>
            <person name="Dewar K."/>
            <person name="Conant G."/>
            <person name="Drula E."/>
            <person name="Henrissat B."/>
            <person name="Hansel C."/>
            <person name="Singer S."/>
            <person name="Hutchinson M.I."/>
            <person name="de Vries R.P."/>
            <person name="Natvig D.O."/>
            <person name="Powell A.J."/>
            <person name="Tsang A."/>
            <person name="Grigoriev I.V."/>
        </authorList>
    </citation>
    <scope>NUCLEOTIDE SEQUENCE [LARGE SCALE GENOMIC DNA]</scope>
    <source>
        <strain evidence="2 3">ATCC 24622</strain>
    </source>
</reference>
<dbReference type="PANTHER" id="PTHR34846">
    <property type="entry name" value="4-CARBOXYMUCONOLACTONE DECARBOXYLASE FAMILY PROTEIN (AFU_ORTHOLOGUE AFUA_6G11590)"/>
    <property type="match status" value="1"/>
</dbReference>
<gene>
    <name evidence="2" type="ORF">VTK73DRAFT_5094</name>
</gene>
<proteinExistence type="predicted"/>
<dbReference type="Gene3D" id="1.20.1290.10">
    <property type="entry name" value="AhpD-like"/>
    <property type="match status" value="1"/>
</dbReference>
<feature type="domain" description="Carboxymuconolactone decarboxylase-like" evidence="1">
    <location>
        <begin position="44"/>
        <end position="97"/>
    </location>
</feature>
<dbReference type="Pfam" id="PF02627">
    <property type="entry name" value="CMD"/>
    <property type="match status" value="1"/>
</dbReference>
<dbReference type="InterPro" id="IPR029032">
    <property type="entry name" value="AhpD-like"/>
</dbReference>
<dbReference type="InterPro" id="IPR003779">
    <property type="entry name" value="CMD-like"/>
</dbReference>
<sequence>MRLPYVPDPPPNTTPDEAAIVERIRVRRAPRPLTVLDRALLHSPAVADGWNTFMGAIRTRTSLPADIRELAISRVAAINCAWYEWKHHAPLAVAPGGVALEVVRGPAVADGTRPLRIGDEDAELRRGLDDRQWAALVYADEMTRNVRVSDETFARLRELFSVKEIVELTATISSYNGVSRFLVALDIGEMNDSEQDLSLSH</sequence>
<comment type="caution">
    <text evidence="2">The sequence shown here is derived from an EMBL/GenBank/DDBJ whole genome shotgun (WGS) entry which is preliminary data.</text>
</comment>
<name>A0ABR3WQ18_9PEZI</name>
<dbReference type="SUPFAM" id="SSF69118">
    <property type="entry name" value="AhpD-like"/>
    <property type="match status" value="1"/>
</dbReference>
<evidence type="ECO:0000259" key="1">
    <source>
        <dbReference type="Pfam" id="PF02627"/>
    </source>
</evidence>
<accession>A0ABR3WQ18</accession>
<protein>
    <recommendedName>
        <fullName evidence="1">Carboxymuconolactone decarboxylase-like domain-containing protein</fullName>
    </recommendedName>
</protein>
<dbReference type="EMBL" id="JAZHXJ010000287">
    <property type="protein sequence ID" value="KAL1865648.1"/>
    <property type="molecule type" value="Genomic_DNA"/>
</dbReference>
<dbReference type="PANTHER" id="PTHR34846:SF11">
    <property type="entry name" value="4-CARBOXYMUCONOLACTONE DECARBOXYLASE FAMILY PROTEIN (AFU_ORTHOLOGUE AFUA_6G11590)"/>
    <property type="match status" value="1"/>
</dbReference>
<organism evidence="2 3">
    <name type="scientific">Phialemonium thermophilum</name>
    <dbReference type="NCBI Taxonomy" id="223376"/>
    <lineage>
        <taxon>Eukaryota</taxon>
        <taxon>Fungi</taxon>
        <taxon>Dikarya</taxon>
        <taxon>Ascomycota</taxon>
        <taxon>Pezizomycotina</taxon>
        <taxon>Sordariomycetes</taxon>
        <taxon>Sordariomycetidae</taxon>
        <taxon>Cephalothecales</taxon>
        <taxon>Cephalothecaceae</taxon>
        <taxon>Phialemonium</taxon>
    </lineage>
</organism>
<dbReference type="Proteomes" id="UP001586593">
    <property type="component" value="Unassembled WGS sequence"/>
</dbReference>
<evidence type="ECO:0000313" key="2">
    <source>
        <dbReference type="EMBL" id="KAL1865648.1"/>
    </source>
</evidence>